<dbReference type="AlphaFoldDB" id="A0A9X3EMG3"/>
<dbReference type="SUPFAM" id="SSF50156">
    <property type="entry name" value="PDZ domain-like"/>
    <property type="match status" value="1"/>
</dbReference>
<accession>A0A9X3EMG3</accession>
<name>A0A9X3EMG3_9BACT</name>
<evidence type="ECO:0000259" key="2">
    <source>
        <dbReference type="Pfam" id="PF13180"/>
    </source>
</evidence>
<reference evidence="3" key="1">
    <citation type="submission" date="2022-11" db="EMBL/GenBank/DDBJ databases">
        <title>Minimal conservation of predation-associated metabolite biosynthetic gene clusters underscores biosynthetic potential of Myxococcota including descriptions for ten novel species: Archangium lansinium sp. nov., Myxococcus landrumus sp. nov., Nannocystis bai.</title>
        <authorList>
            <person name="Ahearne A."/>
            <person name="Stevens C."/>
            <person name="Phillips K."/>
        </authorList>
    </citation>
    <scope>NUCLEOTIDE SEQUENCE</scope>
    <source>
        <strain evidence="3">Na p29</strain>
    </source>
</reference>
<dbReference type="Proteomes" id="UP001150924">
    <property type="component" value="Unassembled WGS sequence"/>
</dbReference>
<proteinExistence type="predicted"/>
<dbReference type="InterPro" id="IPR001478">
    <property type="entry name" value="PDZ"/>
</dbReference>
<comment type="caution">
    <text evidence="3">The sequence shown here is derived from an EMBL/GenBank/DDBJ whole genome shotgun (WGS) entry which is preliminary data.</text>
</comment>
<protein>
    <submittedName>
        <fullName evidence="3">PDZ domain-containing protein</fullName>
    </submittedName>
</protein>
<evidence type="ECO:0000313" key="4">
    <source>
        <dbReference type="Proteomes" id="UP001150924"/>
    </source>
</evidence>
<dbReference type="Gene3D" id="2.30.42.10">
    <property type="match status" value="1"/>
</dbReference>
<dbReference type="InterPro" id="IPR036034">
    <property type="entry name" value="PDZ_sf"/>
</dbReference>
<keyword evidence="4" id="KW-1185">Reference proteome</keyword>
<organism evidence="3 4">
    <name type="scientific">Nannocystis pusilla</name>
    <dbReference type="NCBI Taxonomy" id="889268"/>
    <lineage>
        <taxon>Bacteria</taxon>
        <taxon>Pseudomonadati</taxon>
        <taxon>Myxococcota</taxon>
        <taxon>Polyangia</taxon>
        <taxon>Nannocystales</taxon>
        <taxon>Nannocystaceae</taxon>
        <taxon>Nannocystis</taxon>
    </lineage>
</organism>
<feature type="domain" description="PDZ" evidence="2">
    <location>
        <begin position="108"/>
        <end position="177"/>
    </location>
</feature>
<feature type="compositionally biased region" description="Low complexity" evidence="1">
    <location>
        <begin position="60"/>
        <end position="75"/>
    </location>
</feature>
<dbReference type="RefSeq" id="WP_267769069.1">
    <property type="nucleotide sequence ID" value="NZ_JAPNKE010000002.1"/>
</dbReference>
<dbReference type="Pfam" id="PF13180">
    <property type="entry name" value="PDZ_2"/>
    <property type="match status" value="1"/>
</dbReference>
<gene>
    <name evidence="3" type="ORF">OV079_14440</name>
</gene>
<evidence type="ECO:0000313" key="3">
    <source>
        <dbReference type="EMBL" id="MCY1006728.1"/>
    </source>
</evidence>
<evidence type="ECO:0000256" key="1">
    <source>
        <dbReference type="SAM" id="MobiDB-lite"/>
    </source>
</evidence>
<feature type="region of interest" description="Disordered" evidence="1">
    <location>
        <begin position="1"/>
        <end position="75"/>
    </location>
</feature>
<feature type="compositionally biased region" description="Gly residues" evidence="1">
    <location>
        <begin position="42"/>
        <end position="59"/>
    </location>
</feature>
<dbReference type="EMBL" id="JAPNKE010000002">
    <property type="protein sequence ID" value="MCY1006728.1"/>
    <property type="molecule type" value="Genomic_DNA"/>
</dbReference>
<sequence>MAAGEDGEPPAGPRDGEAGGTPVVPLGGVGGASSGVPAGPRPTGGGKPVGGGYGRGSGVATGSTGSSSAGGQTGVQCATASSCTLEKRLFDAAVADPSKLERQASISPARGGYKLTRVAPGSAVAALGFRAGDLIVSVNGARLDDDMAALGLYMGLESTRSYNVTYERDGARASKSIALR</sequence>